<dbReference type="SUPFAM" id="SSF52467">
    <property type="entry name" value="DHS-like NAD/FAD-binding domain"/>
    <property type="match status" value="1"/>
</dbReference>
<feature type="domain" description="Thiamine pyrophosphate enzyme TPP-binding" evidence="5">
    <location>
        <begin position="404"/>
        <end position="539"/>
    </location>
</feature>
<keyword evidence="2 3" id="KW-0786">Thiamine pyrophosphate</keyword>
<dbReference type="InterPro" id="IPR029061">
    <property type="entry name" value="THDP-binding"/>
</dbReference>
<dbReference type="CDD" id="cd07035">
    <property type="entry name" value="TPP_PYR_POX_like"/>
    <property type="match status" value="1"/>
</dbReference>
<dbReference type="InterPro" id="IPR029035">
    <property type="entry name" value="DHS-like_NAD/FAD-binding_dom"/>
</dbReference>
<name>A0A1I1B6V1_9PSEU</name>
<protein>
    <submittedName>
        <fullName evidence="7">Acetolactate synthase-1/2/3 large subunit</fullName>
    </submittedName>
</protein>
<evidence type="ECO:0000256" key="3">
    <source>
        <dbReference type="RuleBase" id="RU362132"/>
    </source>
</evidence>
<dbReference type="GO" id="GO:0003984">
    <property type="term" value="F:acetolactate synthase activity"/>
    <property type="evidence" value="ECO:0007669"/>
    <property type="project" value="TreeGrafter"/>
</dbReference>
<evidence type="ECO:0000259" key="6">
    <source>
        <dbReference type="Pfam" id="PF02776"/>
    </source>
</evidence>
<evidence type="ECO:0000259" key="5">
    <source>
        <dbReference type="Pfam" id="PF02775"/>
    </source>
</evidence>
<accession>A0A1I1B6V1</accession>
<dbReference type="STRING" id="490629.SAMN05216266_11241"/>
<organism evidence="7 8">
    <name type="scientific">Amycolatopsis marina</name>
    <dbReference type="NCBI Taxonomy" id="490629"/>
    <lineage>
        <taxon>Bacteria</taxon>
        <taxon>Bacillati</taxon>
        <taxon>Actinomycetota</taxon>
        <taxon>Actinomycetes</taxon>
        <taxon>Pseudonocardiales</taxon>
        <taxon>Pseudonocardiaceae</taxon>
        <taxon>Amycolatopsis</taxon>
    </lineage>
</organism>
<reference evidence="8" key="1">
    <citation type="submission" date="2016-10" db="EMBL/GenBank/DDBJ databases">
        <authorList>
            <person name="Varghese N."/>
            <person name="Submissions S."/>
        </authorList>
    </citation>
    <scope>NUCLEOTIDE SEQUENCE [LARGE SCALE GENOMIC DNA]</scope>
    <source>
        <strain evidence="8">CGMCC 4.3568</strain>
    </source>
</reference>
<gene>
    <name evidence="7" type="ORF">SAMN05216266_11241</name>
</gene>
<dbReference type="PANTHER" id="PTHR18968">
    <property type="entry name" value="THIAMINE PYROPHOSPHATE ENZYMES"/>
    <property type="match status" value="1"/>
</dbReference>
<proteinExistence type="inferred from homology"/>
<dbReference type="EMBL" id="FOKG01000012">
    <property type="protein sequence ID" value="SFB45386.1"/>
    <property type="molecule type" value="Genomic_DNA"/>
</dbReference>
<dbReference type="GO" id="GO:0030976">
    <property type="term" value="F:thiamine pyrophosphate binding"/>
    <property type="evidence" value="ECO:0007669"/>
    <property type="project" value="InterPro"/>
</dbReference>
<dbReference type="GO" id="GO:0009097">
    <property type="term" value="P:isoleucine biosynthetic process"/>
    <property type="evidence" value="ECO:0007669"/>
    <property type="project" value="TreeGrafter"/>
</dbReference>
<dbReference type="PANTHER" id="PTHR18968:SF167">
    <property type="entry name" value="ACETOLACTATE SYNTHASE LARGE SUBUNIT ILVB2-RELATED"/>
    <property type="match status" value="1"/>
</dbReference>
<dbReference type="InterPro" id="IPR012001">
    <property type="entry name" value="Thiamin_PyroP_enz_TPP-bd_dom"/>
</dbReference>
<dbReference type="GO" id="GO:0005948">
    <property type="term" value="C:acetolactate synthase complex"/>
    <property type="evidence" value="ECO:0007669"/>
    <property type="project" value="TreeGrafter"/>
</dbReference>
<dbReference type="CDD" id="cd00568">
    <property type="entry name" value="TPP_enzymes"/>
    <property type="match status" value="1"/>
</dbReference>
<evidence type="ECO:0000259" key="4">
    <source>
        <dbReference type="Pfam" id="PF00205"/>
    </source>
</evidence>
<comment type="similarity">
    <text evidence="1 3">Belongs to the TPP enzyme family.</text>
</comment>
<evidence type="ECO:0000256" key="2">
    <source>
        <dbReference type="ARBA" id="ARBA00023052"/>
    </source>
</evidence>
<dbReference type="GO" id="GO:0000287">
    <property type="term" value="F:magnesium ion binding"/>
    <property type="evidence" value="ECO:0007669"/>
    <property type="project" value="InterPro"/>
</dbReference>
<dbReference type="InterPro" id="IPR012000">
    <property type="entry name" value="Thiamin_PyroP_enz_cen_dom"/>
</dbReference>
<evidence type="ECO:0000313" key="7">
    <source>
        <dbReference type="EMBL" id="SFB45386.1"/>
    </source>
</evidence>
<dbReference type="Proteomes" id="UP000243799">
    <property type="component" value="Unassembled WGS sequence"/>
</dbReference>
<dbReference type="SUPFAM" id="SSF52518">
    <property type="entry name" value="Thiamin diphosphate-binding fold (THDP-binding)"/>
    <property type="match status" value="2"/>
</dbReference>
<dbReference type="GO" id="GO:0009099">
    <property type="term" value="P:L-valine biosynthetic process"/>
    <property type="evidence" value="ECO:0007669"/>
    <property type="project" value="TreeGrafter"/>
</dbReference>
<dbReference type="Pfam" id="PF00205">
    <property type="entry name" value="TPP_enzyme_M"/>
    <property type="match status" value="1"/>
</dbReference>
<feature type="domain" description="Thiamine pyrophosphate enzyme central" evidence="4">
    <location>
        <begin position="210"/>
        <end position="341"/>
    </location>
</feature>
<dbReference type="Gene3D" id="3.40.50.1220">
    <property type="entry name" value="TPP-binding domain"/>
    <property type="match status" value="1"/>
</dbReference>
<dbReference type="RefSeq" id="WP_091674746.1">
    <property type="nucleotide sequence ID" value="NZ_FOKG01000012.1"/>
</dbReference>
<sequence>MSGGAAGTPRIGGDLVVETLRALGAETVFGLPGQHALGLFEALRRAPDLRLIGARVENNLAFAADGHARARLDAEPNGPVPVTPMIVSTGPGALLTLASLQEARASSVPVMGISSQVPVAGLGGGRHGYLHELPDQRASFRGVVKSTHVARTASQIPAVLRQAWTSAASPPFGPVWVEIPQDVLLAPATLPPITSAEVDVVRPAPLPDLVAEAARLLSAAENPVILAGGGVVRAGARGQLRELAEALRAPVLSTFGGKGAFGWEHPLSGQSWLEDWHSTEFMADADVLLVLGSGLGELSSNYHRFTPRGRLIQIDADHGVLESNHAAVGIHADLALALDALVAAVPRRDADGRAEAAVAGLRGRIRERIGTQRLDTEQRLLADIRAALPPGTPSFWDMTILGYWAWSAWNPDGAPIHTAQGAGGLGYGLPAALGAAAAAEGPVLAVSGDGGAMYGIAELATAAQHGLDVTWLVVDDGGYGILREYLTGTFGHTHATELARPDFAALAGAFAVPAVVSSVDSLTDDLGAALRTPGPSVVVLPAVLRMFEPTHLEDA</sequence>
<dbReference type="AlphaFoldDB" id="A0A1I1B6V1"/>
<dbReference type="OrthoDB" id="4494979at2"/>
<dbReference type="Gene3D" id="3.40.50.970">
    <property type="match status" value="2"/>
</dbReference>
<dbReference type="InterPro" id="IPR011766">
    <property type="entry name" value="TPP_enzyme_TPP-bd"/>
</dbReference>
<feature type="domain" description="Thiamine pyrophosphate enzyme N-terminal TPP-binding" evidence="6">
    <location>
        <begin position="12"/>
        <end position="137"/>
    </location>
</feature>
<dbReference type="Pfam" id="PF02775">
    <property type="entry name" value="TPP_enzyme_C"/>
    <property type="match status" value="1"/>
</dbReference>
<dbReference type="GO" id="GO:0050660">
    <property type="term" value="F:flavin adenine dinucleotide binding"/>
    <property type="evidence" value="ECO:0007669"/>
    <property type="project" value="TreeGrafter"/>
</dbReference>
<keyword evidence="8" id="KW-1185">Reference proteome</keyword>
<evidence type="ECO:0000256" key="1">
    <source>
        <dbReference type="ARBA" id="ARBA00007812"/>
    </source>
</evidence>
<dbReference type="InterPro" id="IPR045229">
    <property type="entry name" value="TPP_enz"/>
</dbReference>
<evidence type="ECO:0000313" key="8">
    <source>
        <dbReference type="Proteomes" id="UP000243799"/>
    </source>
</evidence>
<dbReference type="Pfam" id="PF02776">
    <property type="entry name" value="TPP_enzyme_N"/>
    <property type="match status" value="1"/>
</dbReference>